<keyword evidence="10" id="KW-1185">Reference proteome</keyword>
<feature type="region of interest" description="Disordered" evidence="6">
    <location>
        <begin position="287"/>
        <end position="307"/>
    </location>
</feature>
<accession>A0A244CQA1</accession>
<reference evidence="9 10" key="1">
    <citation type="submission" date="2017-02" db="EMBL/GenBank/DDBJ databases">
        <title>Pseudoalteromonas ulvae TC14 Genome.</title>
        <authorList>
            <person name="Molmeret M."/>
        </authorList>
    </citation>
    <scope>NUCLEOTIDE SEQUENCE [LARGE SCALE GENOMIC DNA]</scope>
    <source>
        <strain evidence="9">TC14</strain>
    </source>
</reference>
<gene>
    <name evidence="9" type="ORF">B1199_12110</name>
</gene>
<dbReference type="InterPro" id="IPR037185">
    <property type="entry name" value="EmrE-like"/>
</dbReference>
<feature type="transmembrane region" description="Helical" evidence="7">
    <location>
        <begin position="32"/>
        <end position="52"/>
    </location>
</feature>
<feature type="transmembrane region" description="Helical" evidence="7">
    <location>
        <begin position="264"/>
        <end position="280"/>
    </location>
</feature>
<dbReference type="InterPro" id="IPR000620">
    <property type="entry name" value="EamA_dom"/>
</dbReference>
<dbReference type="Proteomes" id="UP000194841">
    <property type="component" value="Unassembled WGS sequence"/>
</dbReference>
<dbReference type="RefSeq" id="WP_086744373.1">
    <property type="nucleotide sequence ID" value="NZ_MWPV01000003.1"/>
</dbReference>
<evidence type="ECO:0000256" key="1">
    <source>
        <dbReference type="ARBA" id="ARBA00004651"/>
    </source>
</evidence>
<comment type="subcellular location">
    <subcellularLocation>
        <location evidence="1">Cell membrane</location>
        <topology evidence="1">Multi-pass membrane protein</topology>
    </subcellularLocation>
</comment>
<dbReference type="Pfam" id="PF00892">
    <property type="entry name" value="EamA"/>
    <property type="match status" value="2"/>
</dbReference>
<dbReference type="GO" id="GO:0005886">
    <property type="term" value="C:plasma membrane"/>
    <property type="evidence" value="ECO:0007669"/>
    <property type="project" value="UniProtKB-SubCell"/>
</dbReference>
<evidence type="ECO:0000256" key="7">
    <source>
        <dbReference type="SAM" id="Phobius"/>
    </source>
</evidence>
<evidence type="ECO:0000256" key="3">
    <source>
        <dbReference type="ARBA" id="ARBA00022692"/>
    </source>
</evidence>
<keyword evidence="3 7" id="KW-0812">Transmembrane</keyword>
<feature type="domain" description="EamA" evidence="8">
    <location>
        <begin position="148"/>
        <end position="279"/>
    </location>
</feature>
<organism evidence="9 10">
    <name type="scientific">Pseudoalteromonas ulvae</name>
    <dbReference type="NCBI Taxonomy" id="107327"/>
    <lineage>
        <taxon>Bacteria</taxon>
        <taxon>Pseudomonadati</taxon>
        <taxon>Pseudomonadota</taxon>
        <taxon>Gammaproteobacteria</taxon>
        <taxon>Alteromonadales</taxon>
        <taxon>Pseudoalteromonadaceae</taxon>
        <taxon>Pseudoalteromonas</taxon>
    </lineage>
</organism>
<evidence type="ECO:0000256" key="4">
    <source>
        <dbReference type="ARBA" id="ARBA00022989"/>
    </source>
</evidence>
<dbReference type="AlphaFoldDB" id="A0A244CQA1"/>
<dbReference type="OrthoDB" id="5584577at2"/>
<evidence type="ECO:0000256" key="2">
    <source>
        <dbReference type="ARBA" id="ARBA00022475"/>
    </source>
</evidence>
<dbReference type="EMBL" id="MWPV01000003">
    <property type="protein sequence ID" value="OUL57791.1"/>
    <property type="molecule type" value="Genomic_DNA"/>
</dbReference>
<feature type="domain" description="EamA" evidence="8">
    <location>
        <begin position="3"/>
        <end position="134"/>
    </location>
</feature>
<feature type="transmembrane region" description="Helical" evidence="7">
    <location>
        <begin position="118"/>
        <end position="136"/>
    </location>
</feature>
<feature type="transmembrane region" description="Helical" evidence="7">
    <location>
        <begin position="177"/>
        <end position="196"/>
    </location>
</feature>
<protein>
    <submittedName>
        <fullName evidence="9">EamA family transporter</fullName>
    </submittedName>
</protein>
<keyword evidence="4 7" id="KW-1133">Transmembrane helix</keyword>
<proteinExistence type="predicted"/>
<evidence type="ECO:0000256" key="6">
    <source>
        <dbReference type="SAM" id="MobiDB-lite"/>
    </source>
</evidence>
<feature type="transmembrane region" description="Helical" evidence="7">
    <location>
        <begin position="90"/>
        <end position="111"/>
    </location>
</feature>
<dbReference type="InterPro" id="IPR050638">
    <property type="entry name" value="AA-Vitamin_Transporters"/>
</dbReference>
<keyword evidence="5 7" id="KW-0472">Membrane</keyword>
<feature type="transmembrane region" description="Helical" evidence="7">
    <location>
        <begin position="148"/>
        <end position="165"/>
    </location>
</feature>
<evidence type="ECO:0000313" key="9">
    <source>
        <dbReference type="EMBL" id="OUL57791.1"/>
    </source>
</evidence>
<dbReference type="PANTHER" id="PTHR32322">
    <property type="entry name" value="INNER MEMBRANE TRANSPORTER"/>
    <property type="match status" value="1"/>
</dbReference>
<dbReference type="PANTHER" id="PTHR32322:SF18">
    <property type="entry name" value="S-ADENOSYLMETHIONINE_S-ADENOSYLHOMOCYSTEINE TRANSPORTER"/>
    <property type="match status" value="1"/>
</dbReference>
<comment type="caution">
    <text evidence="9">The sequence shown here is derived from an EMBL/GenBank/DDBJ whole genome shotgun (WGS) entry which is preliminary data.</text>
</comment>
<feature type="transmembrane region" description="Helical" evidence="7">
    <location>
        <begin position="234"/>
        <end position="258"/>
    </location>
</feature>
<sequence>MPASLCLIIATFLWGSSFIALKYAVAIYDPALVIFLRMLTTLTVCILLWRWVKQFEYQAGDWKYLLSMSLAEPCLYFLFEGHALEYTSASQAGVLVSCLPIIVAFLAFYMLKERLSKAILVGFSLCIGGSILLTLVSPHSDQAPNPLLGNFLEFLAMICAAYYTVSVKHLCARYSPLSLIALQGLSGTLFFAPFLLFIEIPTQLNNNALLSILYLGTFVTLGGYGMYNYAISKISVLTAAAFSNLIPIFSLLLSAIILHEVLTVTQWLSIAVVFLGVIISQRHNTQVQDDDDPLGQLEQQSTCEHKA</sequence>
<evidence type="ECO:0000256" key="5">
    <source>
        <dbReference type="ARBA" id="ARBA00023136"/>
    </source>
</evidence>
<feature type="transmembrane region" description="Helical" evidence="7">
    <location>
        <begin position="208"/>
        <end position="227"/>
    </location>
</feature>
<name>A0A244CQA1_PSEDV</name>
<keyword evidence="2" id="KW-1003">Cell membrane</keyword>
<evidence type="ECO:0000313" key="10">
    <source>
        <dbReference type="Proteomes" id="UP000194841"/>
    </source>
</evidence>
<evidence type="ECO:0000259" key="8">
    <source>
        <dbReference type="Pfam" id="PF00892"/>
    </source>
</evidence>
<dbReference type="SUPFAM" id="SSF103481">
    <property type="entry name" value="Multidrug resistance efflux transporter EmrE"/>
    <property type="match status" value="2"/>
</dbReference>
<feature type="compositionally biased region" description="Polar residues" evidence="6">
    <location>
        <begin position="297"/>
        <end position="307"/>
    </location>
</feature>